<sequence length="79" mass="8587">MNALMLTDDVKVALRPKPDENGLIGRDEIAKVVKGLMECEEGKCIRTRTKELQKAAAKVLGKNGSSTKALSEVADKFIN</sequence>
<dbReference type="PANTHER" id="PTHR48045:SF11">
    <property type="entry name" value="UDP-GLYCOSYLTRANSFERASE 72B1"/>
    <property type="match status" value="1"/>
</dbReference>
<organism evidence="1 2">
    <name type="scientific">Hibiscus sabdariffa</name>
    <name type="common">roselle</name>
    <dbReference type="NCBI Taxonomy" id="183260"/>
    <lineage>
        <taxon>Eukaryota</taxon>
        <taxon>Viridiplantae</taxon>
        <taxon>Streptophyta</taxon>
        <taxon>Embryophyta</taxon>
        <taxon>Tracheophyta</taxon>
        <taxon>Spermatophyta</taxon>
        <taxon>Magnoliopsida</taxon>
        <taxon>eudicotyledons</taxon>
        <taxon>Gunneridae</taxon>
        <taxon>Pentapetalae</taxon>
        <taxon>rosids</taxon>
        <taxon>malvids</taxon>
        <taxon>Malvales</taxon>
        <taxon>Malvaceae</taxon>
        <taxon>Malvoideae</taxon>
        <taxon>Hibiscus</taxon>
    </lineage>
</organism>
<dbReference type="PANTHER" id="PTHR48045">
    <property type="entry name" value="UDP-GLYCOSYLTRANSFERASE 72B1"/>
    <property type="match status" value="1"/>
</dbReference>
<dbReference type="Gene3D" id="3.40.50.2000">
    <property type="entry name" value="Glycogen Phosphorylase B"/>
    <property type="match status" value="1"/>
</dbReference>
<evidence type="ECO:0000313" key="2">
    <source>
        <dbReference type="Proteomes" id="UP001396334"/>
    </source>
</evidence>
<keyword evidence="2" id="KW-1185">Reference proteome</keyword>
<evidence type="ECO:0000313" key="1">
    <source>
        <dbReference type="EMBL" id="KAK9002294.1"/>
    </source>
</evidence>
<name>A0ABR2QNM7_9ROSI</name>
<protein>
    <submittedName>
        <fullName evidence="1">Uncharacterized protein</fullName>
    </submittedName>
</protein>
<dbReference type="SUPFAM" id="SSF53756">
    <property type="entry name" value="UDP-Glycosyltransferase/glycogen phosphorylase"/>
    <property type="match status" value="1"/>
</dbReference>
<gene>
    <name evidence="1" type="ORF">V6N11_024978</name>
</gene>
<comment type="caution">
    <text evidence="1">The sequence shown here is derived from an EMBL/GenBank/DDBJ whole genome shotgun (WGS) entry which is preliminary data.</text>
</comment>
<dbReference type="Proteomes" id="UP001396334">
    <property type="component" value="Unassembled WGS sequence"/>
</dbReference>
<proteinExistence type="predicted"/>
<dbReference type="EMBL" id="JBBPBN010000035">
    <property type="protein sequence ID" value="KAK9002294.1"/>
    <property type="molecule type" value="Genomic_DNA"/>
</dbReference>
<accession>A0ABR2QNM7</accession>
<reference evidence="1 2" key="1">
    <citation type="journal article" date="2024" name="G3 (Bethesda)">
        <title>Genome assembly of Hibiscus sabdariffa L. provides insights into metabolisms of medicinal natural products.</title>
        <authorList>
            <person name="Kim T."/>
        </authorList>
    </citation>
    <scope>NUCLEOTIDE SEQUENCE [LARGE SCALE GENOMIC DNA]</scope>
    <source>
        <strain evidence="1">TK-2024</strain>
        <tissue evidence="1">Old leaves</tissue>
    </source>
</reference>